<name>A0A644ZJB4_9ZZZZ</name>
<comment type="caution">
    <text evidence="1">The sequence shown here is derived from an EMBL/GenBank/DDBJ whole genome shotgun (WGS) entry which is preliminary data.</text>
</comment>
<gene>
    <name evidence="1" type="ORF">SDC9_87578</name>
</gene>
<organism evidence="1">
    <name type="scientific">bioreactor metagenome</name>
    <dbReference type="NCBI Taxonomy" id="1076179"/>
    <lineage>
        <taxon>unclassified sequences</taxon>
        <taxon>metagenomes</taxon>
        <taxon>ecological metagenomes</taxon>
    </lineage>
</organism>
<dbReference type="AlphaFoldDB" id="A0A644ZJB4"/>
<reference evidence="1" key="1">
    <citation type="submission" date="2019-08" db="EMBL/GenBank/DDBJ databases">
        <authorList>
            <person name="Kucharzyk K."/>
            <person name="Murdoch R.W."/>
            <person name="Higgins S."/>
            <person name="Loffler F."/>
        </authorList>
    </citation>
    <scope>NUCLEOTIDE SEQUENCE</scope>
</reference>
<dbReference type="EMBL" id="VSSQ01009182">
    <property type="protein sequence ID" value="MPM40929.1"/>
    <property type="molecule type" value="Genomic_DNA"/>
</dbReference>
<proteinExistence type="predicted"/>
<sequence>MDVGFRRCARMRLVQADDLGAGASVVRRNPPHAEWRAGEARASSARAFRKHGLRSESGLRFVDHNGDTVPEARRKAADQYERTARACSP</sequence>
<protein>
    <submittedName>
        <fullName evidence="1">Uncharacterized protein</fullName>
    </submittedName>
</protein>
<accession>A0A644ZJB4</accession>
<evidence type="ECO:0000313" key="1">
    <source>
        <dbReference type="EMBL" id="MPM40929.1"/>
    </source>
</evidence>